<dbReference type="OrthoDB" id="3546279at2759"/>
<keyword evidence="3" id="KW-1185">Reference proteome</keyword>
<proteinExistence type="predicted"/>
<dbReference type="EMBL" id="PVEM01000021">
    <property type="protein sequence ID" value="PTD02470.1"/>
    <property type="molecule type" value="Genomic_DNA"/>
</dbReference>
<organism evidence="2 3">
    <name type="scientific">Fusarium culmorum</name>
    <dbReference type="NCBI Taxonomy" id="5516"/>
    <lineage>
        <taxon>Eukaryota</taxon>
        <taxon>Fungi</taxon>
        <taxon>Dikarya</taxon>
        <taxon>Ascomycota</taxon>
        <taxon>Pezizomycotina</taxon>
        <taxon>Sordariomycetes</taxon>
        <taxon>Hypocreomycetidae</taxon>
        <taxon>Hypocreales</taxon>
        <taxon>Nectriaceae</taxon>
        <taxon>Fusarium</taxon>
    </lineage>
</organism>
<accession>A0A2T4GG76</accession>
<sequence>MPKLALRHVYLLYQVLLVSVYHLAHLNPDCLGFPVCALQHQNEAIKGLRSAIKSILQDNYMEIFLASLLLSIGTFAGFRSLYKRKLMRVNASPYSYYRPAITDYYPGQL</sequence>
<dbReference type="AlphaFoldDB" id="A0A2T4GG76"/>
<feature type="transmembrane region" description="Helical" evidence="1">
    <location>
        <begin position="63"/>
        <end position="82"/>
    </location>
</feature>
<comment type="caution">
    <text evidence="2">The sequence shown here is derived from an EMBL/GenBank/DDBJ whole genome shotgun (WGS) entry which is preliminary data.</text>
</comment>
<feature type="transmembrane region" description="Helical" evidence="1">
    <location>
        <begin position="7"/>
        <end position="24"/>
    </location>
</feature>
<reference evidence="2 3" key="1">
    <citation type="submission" date="2018-02" db="EMBL/GenBank/DDBJ databases">
        <title>Fusarium culmorum secondary metabolites in fungal-bacterial-plant interactions.</title>
        <authorList>
            <person name="Schmidt R."/>
        </authorList>
    </citation>
    <scope>NUCLEOTIDE SEQUENCE [LARGE SCALE GENOMIC DNA]</scope>
    <source>
        <strain evidence="2 3">PV</strain>
    </source>
</reference>
<evidence type="ECO:0000313" key="3">
    <source>
        <dbReference type="Proteomes" id="UP000241587"/>
    </source>
</evidence>
<protein>
    <submittedName>
        <fullName evidence="2">Uncharacterized protein</fullName>
    </submittedName>
</protein>
<keyword evidence="1" id="KW-0472">Membrane</keyword>
<dbReference type="Proteomes" id="UP000241587">
    <property type="component" value="Unassembled WGS sequence"/>
</dbReference>
<name>A0A2T4GG76_FUSCU</name>
<keyword evidence="1" id="KW-1133">Transmembrane helix</keyword>
<keyword evidence="1" id="KW-0812">Transmembrane</keyword>
<gene>
    <name evidence="2" type="ORF">FCULG_00012873</name>
</gene>
<evidence type="ECO:0000256" key="1">
    <source>
        <dbReference type="SAM" id="Phobius"/>
    </source>
</evidence>
<evidence type="ECO:0000313" key="2">
    <source>
        <dbReference type="EMBL" id="PTD02470.1"/>
    </source>
</evidence>